<dbReference type="PRINTS" id="PR01021">
    <property type="entry name" value="OMPADOMAIN"/>
</dbReference>
<feature type="signal peptide" evidence="6">
    <location>
        <begin position="1"/>
        <end position="22"/>
    </location>
</feature>
<dbReference type="Pfam" id="PF00691">
    <property type="entry name" value="OmpA"/>
    <property type="match status" value="1"/>
</dbReference>
<sequence length="638" mass="67830">MKRSVALLASLSVALVGAAAQAEEGRFDAQIFRPAAAPRDLVMVQKSEVIADRSPTVGVLVHYSLDPLALFMKERDQQLKAVAARFELDALAGIGLFDWADVTLAFPIILAQTGDNLRPIGSEGAVASSVLGDLRLSARVALPYLNRKAEIKRGFGMALTGNIGLPTGNQNAFAGDGAVTGGVGLIADYRWNFGLIIAANGGFWFRPDREFAGVRVGDMGSFGLAAEMNIIQRWGISVIGEVYGHVSLTKFPDSPRQVPAEALLGVRWQSKHGITLTVGGAFGADCGFGVPAFRAFTELTWQPSKSYEQEEINRLQQRDIDDPDGDGLMDKIDRCPQEPGLPANFGCPDADKDKDGIVDRDDECPEENSGSAGQKGCPMARVQGDQIVILDQVHFATDKDVILDDSKPTLQSVAQVLKEHPEIRLLEIEGHTDIRAGDSYNIRLSQRRVDSVKAYLVEQGVDPLRIHATGYGHSQPIYDDSHCNMPDDQLTPECKRHTSANRRVVFNIKHRGAPPPKSITGADSNVGILPGRETTLPSTSRLPTGGQLPKEGVLQKGSTLPGSGTVLPKGPDAMDPDAAKRNGAPPPIREGSGGVLPRTGEGAAPGAGALPDGTSNILPKAGTPAPKKPAAPPAPPPK</sequence>
<accession>A0A410RAF1</accession>
<dbReference type="InterPro" id="IPR050330">
    <property type="entry name" value="Bact_OuterMem_StrucFunc"/>
</dbReference>
<dbReference type="PROSITE" id="PS51123">
    <property type="entry name" value="OMPA_2"/>
    <property type="match status" value="1"/>
</dbReference>
<dbReference type="AlphaFoldDB" id="A0A410RAF1"/>
<evidence type="ECO:0000256" key="4">
    <source>
        <dbReference type="PROSITE-ProRule" id="PRU00473"/>
    </source>
</evidence>
<dbReference type="SUPFAM" id="SSF103088">
    <property type="entry name" value="OmpA-like"/>
    <property type="match status" value="1"/>
</dbReference>
<feature type="region of interest" description="Disordered" evidence="5">
    <location>
        <begin position="339"/>
        <end position="378"/>
    </location>
</feature>
<evidence type="ECO:0000256" key="6">
    <source>
        <dbReference type="SAM" id="SignalP"/>
    </source>
</evidence>
<feature type="compositionally biased region" description="Pro residues" evidence="5">
    <location>
        <begin position="626"/>
        <end position="638"/>
    </location>
</feature>
<dbReference type="PANTHER" id="PTHR30329">
    <property type="entry name" value="STATOR ELEMENT OF FLAGELLAR MOTOR COMPLEX"/>
    <property type="match status" value="1"/>
</dbReference>
<evidence type="ECO:0000259" key="7">
    <source>
        <dbReference type="PROSITE" id="PS51123"/>
    </source>
</evidence>
<organism evidence="8">
    <name type="scientific">Byssovorax cruenta</name>
    <dbReference type="NCBI Taxonomy" id="293647"/>
    <lineage>
        <taxon>Bacteria</taxon>
        <taxon>Pseudomonadati</taxon>
        <taxon>Myxococcota</taxon>
        <taxon>Polyangia</taxon>
        <taxon>Polyangiales</taxon>
        <taxon>Polyangiaceae</taxon>
        <taxon>Byssovorax</taxon>
    </lineage>
</organism>
<feature type="compositionally biased region" description="Low complexity" evidence="5">
    <location>
        <begin position="600"/>
        <end position="609"/>
    </location>
</feature>
<keyword evidence="3" id="KW-0998">Cell outer membrane</keyword>
<evidence type="ECO:0000256" key="2">
    <source>
        <dbReference type="ARBA" id="ARBA00023136"/>
    </source>
</evidence>
<keyword evidence="6" id="KW-0732">Signal</keyword>
<evidence type="ECO:0000256" key="5">
    <source>
        <dbReference type="SAM" id="MobiDB-lite"/>
    </source>
</evidence>
<gene>
    <name evidence="8" type="primary">traB</name>
</gene>
<dbReference type="CDD" id="cd07185">
    <property type="entry name" value="OmpA_C-like"/>
    <property type="match status" value="1"/>
</dbReference>
<name>A0A410RAF1_9BACT</name>
<evidence type="ECO:0000256" key="1">
    <source>
        <dbReference type="ARBA" id="ARBA00004442"/>
    </source>
</evidence>
<keyword evidence="2 4" id="KW-0472">Membrane</keyword>
<dbReference type="InterPro" id="IPR006664">
    <property type="entry name" value="OMP_bac"/>
</dbReference>
<dbReference type="InterPro" id="IPR036737">
    <property type="entry name" value="OmpA-like_sf"/>
</dbReference>
<protein>
    <submittedName>
        <fullName evidence="8">TraB</fullName>
    </submittedName>
</protein>
<dbReference type="Gene3D" id="3.30.1330.60">
    <property type="entry name" value="OmpA-like domain"/>
    <property type="match status" value="1"/>
</dbReference>
<dbReference type="InterPro" id="IPR006665">
    <property type="entry name" value="OmpA-like"/>
</dbReference>
<dbReference type="EMBL" id="MK091233">
    <property type="protein sequence ID" value="QAT78188.1"/>
    <property type="molecule type" value="Genomic_DNA"/>
</dbReference>
<feature type="domain" description="OmpA-like" evidence="7">
    <location>
        <begin position="383"/>
        <end position="512"/>
    </location>
</feature>
<feature type="chain" id="PRO_5018981520" evidence="6">
    <location>
        <begin position="23"/>
        <end position="638"/>
    </location>
</feature>
<dbReference type="GO" id="GO:0009279">
    <property type="term" value="C:cell outer membrane"/>
    <property type="evidence" value="ECO:0007669"/>
    <property type="project" value="UniProtKB-SubCell"/>
</dbReference>
<dbReference type="PANTHER" id="PTHR30329:SF21">
    <property type="entry name" value="LIPOPROTEIN YIAD-RELATED"/>
    <property type="match status" value="1"/>
</dbReference>
<evidence type="ECO:0000256" key="3">
    <source>
        <dbReference type="ARBA" id="ARBA00023237"/>
    </source>
</evidence>
<reference evidence="8" key="1">
    <citation type="submission" date="2018-10" db="EMBL/GenBank/DDBJ databases">
        <title>A highly polymorphic receptor governs many distinct self-recognition types within the Myxococcales order.</title>
        <authorList>
            <person name="Cao P."/>
            <person name="Wei X."/>
            <person name="Awal R.P."/>
            <person name="Muller R."/>
            <person name="Wall D."/>
        </authorList>
    </citation>
    <scope>NUCLEOTIDE SEQUENCE</scope>
    <source>
        <strain evidence="8">MSr4204</strain>
    </source>
</reference>
<feature type="region of interest" description="Disordered" evidence="5">
    <location>
        <begin position="510"/>
        <end position="638"/>
    </location>
</feature>
<evidence type="ECO:0000313" key="8">
    <source>
        <dbReference type="EMBL" id="QAT78188.1"/>
    </source>
</evidence>
<proteinExistence type="predicted"/>
<comment type="subcellular location">
    <subcellularLocation>
        <location evidence="1">Cell outer membrane</location>
    </subcellularLocation>
</comment>
<feature type="compositionally biased region" description="Basic and acidic residues" evidence="5">
    <location>
        <begin position="349"/>
        <end position="359"/>
    </location>
</feature>